<accession>A0A5B8Y4Z6</accession>
<dbReference type="PANTHER" id="PTHR43289">
    <property type="entry name" value="MITOGEN-ACTIVATED PROTEIN KINASE KINASE KINASE 20-RELATED"/>
    <property type="match status" value="1"/>
</dbReference>
<evidence type="ECO:0000256" key="4">
    <source>
        <dbReference type="ARBA" id="ARBA00022840"/>
    </source>
</evidence>
<dbReference type="PROSITE" id="PS50011">
    <property type="entry name" value="PROTEIN_KINASE_DOM"/>
    <property type="match status" value="1"/>
</dbReference>
<dbReference type="PROSITE" id="PS00108">
    <property type="entry name" value="PROTEIN_KINASE_ST"/>
    <property type="match status" value="1"/>
</dbReference>
<organism evidence="7 8">
    <name type="scientific">Persicimonas caeni</name>
    <dbReference type="NCBI Taxonomy" id="2292766"/>
    <lineage>
        <taxon>Bacteria</taxon>
        <taxon>Deltaproteobacteria</taxon>
        <taxon>Bradymonadales</taxon>
        <taxon>Bradymonadaceae</taxon>
        <taxon>Persicimonas</taxon>
    </lineage>
</organism>
<dbReference type="InterPro" id="IPR008271">
    <property type="entry name" value="Ser/Thr_kinase_AS"/>
</dbReference>
<keyword evidence="8" id="KW-1185">Reference proteome</keyword>
<keyword evidence="1" id="KW-0808">Transferase</keyword>
<evidence type="ECO:0000256" key="3">
    <source>
        <dbReference type="ARBA" id="ARBA00022777"/>
    </source>
</evidence>
<dbReference type="RefSeq" id="WP_141198271.1">
    <property type="nucleotide sequence ID" value="NZ_CP041186.1"/>
</dbReference>
<feature type="region of interest" description="Disordered" evidence="5">
    <location>
        <begin position="484"/>
        <end position="542"/>
    </location>
</feature>
<dbReference type="GO" id="GO:0005524">
    <property type="term" value="F:ATP binding"/>
    <property type="evidence" value="ECO:0007669"/>
    <property type="project" value="UniProtKB-KW"/>
</dbReference>
<dbReference type="EMBL" id="CP041186">
    <property type="protein sequence ID" value="QDG51791.1"/>
    <property type="molecule type" value="Genomic_DNA"/>
</dbReference>
<keyword evidence="4" id="KW-0067">ATP-binding</keyword>
<evidence type="ECO:0000256" key="2">
    <source>
        <dbReference type="ARBA" id="ARBA00022741"/>
    </source>
</evidence>
<evidence type="ECO:0000313" key="7">
    <source>
        <dbReference type="EMBL" id="QDG51791.1"/>
    </source>
</evidence>
<feature type="region of interest" description="Disordered" evidence="5">
    <location>
        <begin position="390"/>
        <end position="421"/>
    </location>
</feature>
<feature type="compositionally biased region" description="Low complexity" evidence="5">
    <location>
        <begin position="395"/>
        <end position="420"/>
    </location>
</feature>
<evidence type="ECO:0000256" key="1">
    <source>
        <dbReference type="ARBA" id="ARBA00022679"/>
    </source>
</evidence>
<dbReference type="Gene3D" id="3.30.200.20">
    <property type="entry name" value="Phosphorylase Kinase, domain 1"/>
    <property type="match status" value="1"/>
</dbReference>
<dbReference type="CDD" id="cd14014">
    <property type="entry name" value="STKc_PknB_like"/>
    <property type="match status" value="1"/>
</dbReference>
<gene>
    <name evidence="7" type="ORF">FIV42_13855</name>
</gene>
<evidence type="ECO:0000256" key="5">
    <source>
        <dbReference type="SAM" id="MobiDB-lite"/>
    </source>
</evidence>
<dbReference type="InterPro" id="IPR000719">
    <property type="entry name" value="Prot_kinase_dom"/>
</dbReference>
<evidence type="ECO:0000313" key="8">
    <source>
        <dbReference type="Proteomes" id="UP000315995"/>
    </source>
</evidence>
<keyword evidence="2" id="KW-0547">Nucleotide-binding</keyword>
<feature type="region of interest" description="Disordered" evidence="5">
    <location>
        <begin position="303"/>
        <end position="332"/>
    </location>
</feature>
<dbReference type="InterPro" id="IPR013229">
    <property type="entry name" value="PEGA"/>
</dbReference>
<dbReference type="SMART" id="SM00220">
    <property type="entry name" value="S_TKc"/>
    <property type="match status" value="1"/>
</dbReference>
<feature type="compositionally biased region" description="Basic residues" evidence="5">
    <location>
        <begin position="510"/>
        <end position="523"/>
    </location>
</feature>
<protein>
    <submittedName>
        <fullName evidence="7">PEGA domain-containing protein</fullName>
    </submittedName>
</protein>
<keyword evidence="3" id="KW-0418">Kinase</keyword>
<dbReference type="GO" id="GO:0004674">
    <property type="term" value="F:protein serine/threonine kinase activity"/>
    <property type="evidence" value="ECO:0007669"/>
    <property type="project" value="TreeGrafter"/>
</dbReference>
<name>A0A4Y6PTY6_PERCE</name>
<evidence type="ECO:0000259" key="6">
    <source>
        <dbReference type="PROSITE" id="PS50011"/>
    </source>
</evidence>
<dbReference type="OrthoDB" id="9779541at2"/>
<sequence length="553" mass="59763">MPELTQENSTPQVPPKLPHIGQVIDGRYRVESVIATGGMGVVLRAEHVAMEREVALKLLHPHIAATDATIVERFHREVQLAKTLDHRNTIRLYDSGKTEEGLLFVAMEYLDGETLDELLARRGALRVWRAVDLTLQMLDGLAEAHARDFVHRDIKPSNVFVARNRRGEDVVKLLDFGIAKPLVDAGADLTGTGTICGTPNYVAPEYLRSEPIGKACDVYAVGLILLEMLCGQRVFEGDSPMETMTMRLQTRPQIPFLIEESPLAGVIRKAVAIQPEDRYADADEMYRALRPVAERLPAELLARRVDRPEPVGAPRPAPQRTEGSSRSATRVSLYREEPFEPVVSPRVAAGAAAALAVLAGVGVALLLSDDGASSSAAPATSAPAVQIAPVHPEESGSSSVSSTEVPSAADSSTSDSPPVSLEFVVDSEPAGARVERGNEFLGSTPLSVEVPRDELPATLNLAKDGFTTASVELSADASELVFERLNPQSPPEVAQPTMEATESVEAPKQRQSKRSAPRSRRPAPKPVTEPKPAETRDISEQKVEKVLDELLVE</sequence>
<accession>A0A4Y6PTY6</accession>
<feature type="compositionally biased region" description="Basic and acidic residues" evidence="5">
    <location>
        <begin position="531"/>
        <end position="542"/>
    </location>
</feature>
<dbReference type="InterPro" id="IPR011009">
    <property type="entry name" value="Kinase-like_dom_sf"/>
</dbReference>
<dbReference type="SUPFAM" id="SSF56112">
    <property type="entry name" value="Protein kinase-like (PK-like)"/>
    <property type="match status" value="1"/>
</dbReference>
<dbReference type="Proteomes" id="UP000315995">
    <property type="component" value="Chromosome"/>
</dbReference>
<dbReference type="PANTHER" id="PTHR43289:SF6">
    <property type="entry name" value="SERINE_THREONINE-PROTEIN KINASE NEKL-3"/>
    <property type="match status" value="1"/>
</dbReference>
<feature type="compositionally biased region" description="Polar residues" evidence="5">
    <location>
        <begin position="321"/>
        <end position="330"/>
    </location>
</feature>
<feature type="domain" description="Protein kinase" evidence="6">
    <location>
        <begin position="28"/>
        <end position="293"/>
    </location>
</feature>
<dbReference type="Pfam" id="PF08308">
    <property type="entry name" value="PEGA"/>
    <property type="match status" value="1"/>
</dbReference>
<reference evidence="7 8" key="1">
    <citation type="submission" date="2019-06" db="EMBL/GenBank/DDBJ databases">
        <title>Persicimonas caeni gen. nov., sp. nov., a predatory bacterium isolated from solar saltern.</title>
        <authorList>
            <person name="Wang S."/>
        </authorList>
    </citation>
    <scope>NUCLEOTIDE SEQUENCE [LARGE SCALE GENOMIC DNA]</scope>
    <source>
        <strain evidence="7 8">YN101</strain>
    </source>
</reference>
<proteinExistence type="predicted"/>
<dbReference type="Gene3D" id="1.10.510.10">
    <property type="entry name" value="Transferase(Phosphotransferase) domain 1"/>
    <property type="match status" value="1"/>
</dbReference>
<dbReference type="Pfam" id="PF00069">
    <property type="entry name" value="Pkinase"/>
    <property type="match status" value="1"/>
</dbReference>
<dbReference type="AlphaFoldDB" id="A0A4Y6PTY6"/>